<evidence type="ECO:0000313" key="1">
    <source>
        <dbReference type="Proteomes" id="UP000887576"/>
    </source>
</evidence>
<reference evidence="2" key="1">
    <citation type="submission" date="2022-11" db="UniProtKB">
        <authorList>
            <consortium name="WormBaseParasite"/>
        </authorList>
    </citation>
    <scope>IDENTIFICATION</scope>
</reference>
<dbReference type="Proteomes" id="UP000887576">
    <property type="component" value="Unplaced"/>
</dbReference>
<protein>
    <submittedName>
        <fullName evidence="2">Carboxylesterase type B domain-containing protein</fullName>
    </submittedName>
</protein>
<organism evidence="1 2">
    <name type="scientific">Panagrolaimus sp. JU765</name>
    <dbReference type="NCBI Taxonomy" id="591449"/>
    <lineage>
        <taxon>Eukaryota</taxon>
        <taxon>Metazoa</taxon>
        <taxon>Ecdysozoa</taxon>
        <taxon>Nematoda</taxon>
        <taxon>Chromadorea</taxon>
        <taxon>Rhabditida</taxon>
        <taxon>Tylenchina</taxon>
        <taxon>Panagrolaimomorpha</taxon>
        <taxon>Panagrolaimoidea</taxon>
        <taxon>Panagrolaimidae</taxon>
        <taxon>Panagrolaimus</taxon>
    </lineage>
</organism>
<dbReference type="WBParaSite" id="JU765_v2.g6437.t1">
    <property type="protein sequence ID" value="JU765_v2.g6437.t1"/>
    <property type="gene ID" value="JU765_v2.g6437"/>
</dbReference>
<sequence length="106" mass="12122">MGSVNSAKKNVLLPHPVVETNYGKIEGKRVQIDILNEIKFVNVFLGIPFAKPPIGELRFQKPEPPNSWKDVLSCKTYKSISIQKQYPFKRFKDSEDCLYLNVIVPT</sequence>
<accession>A0AC34RGW7</accession>
<evidence type="ECO:0000313" key="2">
    <source>
        <dbReference type="WBParaSite" id="JU765_v2.g6437.t1"/>
    </source>
</evidence>
<proteinExistence type="predicted"/>
<name>A0AC34RGW7_9BILA</name>